<accession>A0AC58SRW2</accession>
<evidence type="ECO:0000313" key="2">
    <source>
        <dbReference type="RefSeq" id="XP_075087710.1"/>
    </source>
</evidence>
<gene>
    <name evidence="2" type="primary">LOC142169707</name>
</gene>
<sequence>MLMYSTIFKVNKNSEKTIADMIVAWFTGQLKGWWDNYLRPEQHANIMSTVKVEGGQNVKNIVYSLVLNIIEYFSGRWVMELPECNSTHWKSKFIDGLPTLFAKRVRKTLSGTAMSIDYNSYSYGKLISVCTQESLALCNEIKLSQEIKKHRLNERQQLGEFCEQFAIEIPKNKKVCHRQNKEPYRYKKKNRGSSNKVFERKDKRRKAYWHRKDFIKSNTPNACYKCGRIGHYARDCKFKDKIKNLDLDDSIKDSLN</sequence>
<organism evidence="1 2">
    <name type="scientific">Nicotiana tabacum</name>
    <name type="common">Common tobacco</name>
    <dbReference type="NCBI Taxonomy" id="4097"/>
    <lineage>
        <taxon>Eukaryota</taxon>
        <taxon>Viridiplantae</taxon>
        <taxon>Streptophyta</taxon>
        <taxon>Embryophyta</taxon>
        <taxon>Tracheophyta</taxon>
        <taxon>Spermatophyta</taxon>
        <taxon>Magnoliopsida</taxon>
        <taxon>eudicotyledons</taxon>
        <taxon>Gunneridae</taxon>
        <taxon>Pentapetalae</taxon>
        <taxon>asterids</taxon>
        <taxon>lamiids</taxon>
        <taxon>Solanales</taxon>
        <taxon>Solanaceae</taxon>
        <taxon>Nicotianoideae</taxon>
        <taxon>Nicotianeae</taxon>
        <taxon>Nicotiana</taxon>
    </lineage>
</organism>
<name>A0AC58SRW2_TOBAC</name>
<proteinExistence type="predicted"/>
<reference evidence="2" key="2">
    <citation type="submission" date="2025-08" db="UniProtKB">
        <authorList>
            <consortium name="RefSeq"/>
        </authorList>
    </citation>
    <scope>IDENTIFICATION</scope>
    <source>
        <tissue evidence="2">Leaf</tissue>
    </source>
</reference>
<reference evidence="1" key="1">
    <citation type="journal article" date="2014" name="Nat. Commun.">
        <title>The tobacco genome sequence and its comparison with those of tomato and potato.</title>
        <authorList>
            <person name="Sierro N."/>
            <person name="Battey J.N."/>
            <person name="Ouadi S."/>
            <person name="Bakaher N."/>
            <person name="Bovet L."/>
            <person name="Willig A."/>
            <person name="Goepfert S."/>
            <person name="Peitsch M.C."/>
            <person name="Ivanov N.V."/>
        </authorList>
    </citation>
    <scope>NUCLEOTIDE SEQUENCE [LARGE SCALE GENOMIC DNA]</scope>
</reference>
<protein>
    <submittedName>
        <fullName evidence="2">Uncharacterized protein LOC142169707</fullName>
    </submittedName>
</protein>
<keyword evidence="1" id="KW-1185">Reference proteome</keyword>
<evidence type="ECO:0000313" key="1">
    <source>
        <dbReference type="Proteomes" id="UP000790787"/>
    </source>
</evidence>
<dbReference type="RefSeq" id="XP_075087710.1">
    <property type="nucleotide sequence ID" value="XM_075231609.1"/>
</dbReference>
<dbReference type="Proteomes" id="UP000790787">
    <property type="component" value="Chromosome 15"/>
</dbReference>